<dbReference type="SUPFAM" id="SSF51735">
    <property type="entry name" value="NAD(P)-binding Rossmann-fold domains"/>
    <property type="match status" value="1"/>
</dbReference>
<gene>
    <name evidence="2" type="ORF">N0V91_009723</name>
</gene>
<dbReference type="InterPro" id="IPR036291">
    <property type="entry name" value="NAD(P)-bd_dom_sf"/>
</dbReference>
<keyword evidence="3" id="KW-1185">Reference proteome</keyword>
<dbReference type="PANTHER" id="PTHR43157">
    <property type="entry name" value="PHOSPHATIDYLINOSITOL-GLYCAN BIOSYNTHESIS CLASS F PROTEIN-RELATED"/>
    <property type="match status" value="1"/>
</dbReference>
<evidence type="ECO:0000313" key="3">
    <source>
        <dbReference type="Proteomes" id="UP001140510"/>
    </source>
</evidence>
<proteinExistence type="predicted"/>
<dbReference type="Proteomes" id="UP001140510">
    <property type="component" value="Unassembled WGS sequence"/>
</dbReference>
<evidence type="ECO:0000256" key="1">
    <source>
        <dbReference type="ARBA" id="ARBA00023002"/>
    </source>
</evidence>
<dbReference type="PANTHER" id="PTHR43157:SF22">
    <property type="entry name" value="SHORT-CHAIN DEHYDROGENASE_REDUCTASE PHMF"/>
    <property type="match status" value="1"/>
</dbReference>
<dbReference type="InterPro" id="IPR002347">
    <property type="entry name" value="SDR_fam"/>
</dbReference>
<sequence>MAVFFKIFKNKWITPPQETTEDYSGRVIIVTGATSGMGPEAVYKFAKLGASKVIIAARDLNKGESTKNELAKRLGRDDQLEVWELDMMSYDSVCAFAELADGLGRLDIAILNAGIRRSSYHAGQQGWEEDLQVNTLSTVLLGVLLLPKLKQSKQHTGKTPILEFVNSGLHQSAVVPPEVRQQSNILEHYNKRENFKEGSLYKFSKVFLMYAANKLASEISSADVIITSICPGVVRSDLGRDHYFPGVYVLAGLLVFLFMKSPSQGADAILSGTTQGEAVHGRFWKDDRIMPVPVAVAGSEMKELGSRIWDEIVESLKNDVPIFAKHLDAVLH</sequence>
<dbReference type="Gene3D" id="3.40.50.720">
    <property type="entry name" value="NAD(P)-binding Rossmann-like Domain"/>
    <property type="match status" value="1"/>
</dbReference>
<protein>
    <submittedName>
        <fullName evidence="2">Uncharacterized protein</fullName>
    </submittedName>
</protein>
<evidence type="ECO:0000313" key="2">
    <source>
        <dbReference type="EMBL" id="KAJ4399027.1"/>
    </source>
</evidence>
<dbReference type="EMBL" id="JAPEVA010000115">
    <property type="protein sequence ID" value="KAJ4399027.1"/>
    <property type="molecule type" value="Genomic_DNA"/>
</dbReference>
<dbReference type="Pfam" id="PF00106">
    <property type="entry name" value="adh_short"/>
    <property type="match status" value="1"/>
</dbReference>
<dbReference type="GO" id="GO:0016491">
    <property type="term" value="F:oxidoreductase activity"/>
    <property type="evidence" value="ECO:0007669"/>
    <property type="project" value="UniProtKB-KW"/>
</dbReference>
<name>A0A9W8Z6Y2_9PLEO</name>
<reference evidence="2" key="1">
    <citation type="submission" date="2022-10" db="EMBL/GenBank/DDBJ databases">
        <title>Tapping the CABI collections for fungal endophytes: first genome assemblies for Collariella, Neodidymelliopsis, Ascochyta clinopodiicola, Didymella pomorum, Didymosphaeria variabile, Neocosmospora piperis and Neocucurbitaria cava.</title>
        <authorList>
            <person name="Hill R."/>
        </authorList>
    </citation>
    <scope>NUCLEOTIDE SEQUENCE</scope>
    <source>
        <strain evidence="2">IMI 355091</strain>
    </source>
</reference>
<accession>A0A9W8Z6Y2</accession>
<dbReference type="PRINTS" id="PR00081">
    <property type="entry name" value="GDHRDH"/>
</dbReference>
<keyword evidence="1" id="KW-0560">Oxidoreductase</keyword>
<dbReference type="AlphaFoldDB" id="A0A9W8Z6Y2"/>
<organism evidence="2 3">
    <name type="scientific">Didymella pomorum</name>
    <dbReference type="NCBI Taxonomy" id="749634"/>
    <lineage>
        <taxon>Eukaryota</taxon>
        <taxon>Fungi</taxon>
        <taxon>Dikarya</taxon>
        <taxon>Ascomycota</taxon>
        <taxon>Pezizomycotina</taxon>
        <taxon>Dothideomycetes</taxon>
        <taxon>Pleosporomycetidae</taxon>
        <taxon>Pleosporales</taxon>
        <taxon>Pleosporineae</taxon>
        <taxon>Didymellaceae</taxon>
        <taxon>Didymella</taxon>
    </lineage>
</organism>
<comment type="caution">
    <text evidence="2">The sequence shown here is derived from an EMBL/GenBank/DDBJ whole genome shotgun (WGS) entry which is preliminary data.</text>
</comment>
<dbReference type="OrthoDB" id="542013at2759"/>